<evidence type="ECO:0000313" key="9">
    <source>
        <dbReference type="Ensembl" id="ENSGMOP00000060044.1"/>
    </source>
</evidence>
<dbReference type="Gene3D" id="2.60.120.40">
    <property type="match status" value="1"/>
</dbReference>
<dbReference type="GO" id="GO:0030890">
    <property type="term" value="P:positive regulation of B cell proliferation"/>
    <property type="evidence" value="ECO:0007669"/>
    <property type="project" value="TreeGrafter"/>
</dbReference>
<dbReference type="PROSITE" id="PS50049">
    <property type="entry name" value="THD_2"/>
    <property type="match status" value="1"/>
</dbReference>
<dbReference type="InterPro" id="IPR051748">
    <property type="entry name" value="TNF_Ligand_Superfamily"/>
</dbReference>
<organism evidence="9 10">
    <name type="scientific">Gadus morhua</name>
    <name type="common">Atlantic cod</name>
    <dbReference type="NCBI Taxonomy" id="8049"/>
    <lineage>
        <taxon>Eukaryota</taxon>
        <taxon>Metazoa</taxon>
        <taxon>Chordata</taxon>
        <taxon>Craniata</taxon>
        <taxon>Vertebrata</taxon>
        <taxon>Euteleostomi</taxon>
        <taxon>Actinopterygii</taxon>
        <taxon>Neopterygii</taxon>
        <taxon>Teleostei</taxon>
        <taxon>Neoteleostei</taxon>
        <taxon>Acanthomorphata</taxon>
        <taxon>Zeiogadaria</taxon>
        <taxon>Gadariae</taxon>
        <taxon>Gadiformes</taxon>
        <taxon>Gadoidei</taxon>
        <taxon>Gadidae</taxon>
        <taxon>Gadus</taxon>
    </lineage>
</organism>
<evidence type="ECO:0000259" key="8">
    <source>
        <dbReference type="PROSITE" id="PS50049"/>
    </source>
</evidence>
<keyword evidence="4" id="KW-0964">Secreted</keyword>
<evidence type="ECO:0000256" key="6">
    <source>
        <dbReference type="ARBA" id="ARBA00023180"/>
    </source>
</evidence>
<feature type="region of interest" description="Disordered" evidence="7">
    <location>
        <begin position="61"/>
        <end position="114"/>
    </location>
</feature>
<evidence type="ECO:0000256" key="5">
    <source>
        <dbReference type="ARBA" id="ARBA00023157"/>
    </source>
</evidence>
<keyword evidence="5" id="KW-1015">Disulfide bond</keyword>
<dbReference type="Pfam" id="PF00229">
    <property type="entry name" value="TNF"/>
    <property type="match status" value="1"/>
</dbReference>
<proteinExistence type="inferred from homology"/>
<dbReference type="Ensembl" id="ENSGMOT00000034340.1">
    <property type="protein sequence ID" value="ENSGMOP00000060044.1"/>
    <property type="gene ID" value="ENSGMOG00000034064.1"/>
</dbReference>
<dbReference type="InterPro" id="IPR006052">
    <property type="entry name" value="TNF_dom"/>
</dbReference>
<feature type="domain" description="THD" evidence="8">
    <location>
        <begin position="115"/>
        <end position="258"/>
    </location>
</feature>
<dbReference type="GO" id="GO:0016020">
    <property type="term" value="C:membrane"/>
    <property type="evidence" value="ECO:0007669"/>
    <property type="project" value="InterPro"/>
</dbReference>
<gene>
    <name evidence="9" type="primary">TNFSF13B</name>
</gene>
<keyword evidence="10" id="KW-1185">Reference proteome</keyword>
<dbReference type="PANTHER" id="PTHR15151">
    <property type="entry name" value="PROTEIN EIGER"/>
    <property type="match status" value="1"/>
</dbReference>
<reference evidence="9" key="2">
    <citation type="submission" date="2025-09" db="UniProtKB">
        <authorList>
            <consortium name="Ensembl"/>
        </authorList>
    </citation>
    <scope>IDENTIFICATION</scope>
</reference>
<evidence type="ECO:0000256" key="1">
    <source>
        <dbReference type="ARBA" id="ARBA00004613"/>
    </source>
</evidence>
<dbReference type="GeneTree" id="ENSGT00940000157536"/>
<name>A0A8C5FTH7_GADMO</name>
<keyword evidence="3" id="KW-0202">Cytokine</keyword>
<evidence type="ECO:0000256" key="2">
    <source>
        <dbReference type="ARBA" id="ARBA00008670"/>
    </source>
</evidence>
<reference evidence="9" key="1">
    <citation type="submission" date="2025-08" db="UniProtKB">
        <authorList>
            <consortium name="Ensembl"/>
        </authorList>
    </citation>
    <scope>IDENTIFICATION</scope>
</reference>
<dbReference type="GO" id="GO:0006955">
    <property type="term" value="P:immune response"/>
    <property type="evidence" value="ECO:0007669"/>
    <property type="project" value="InterPro"/>
</dbReference>
<dbReference type="AlphaFoldDB" id="A0A8C5FTH7"/>
<comment type="subcellular location">
    <subcellularLocation>
        <location evidence="1">Secreted</location>
    </subcellularLocation>
</comment>
<dbReference type="OMA" id="RWKSNVV"/>
<evidence type="ECO:0000256" key="3">
    <source>
        <dbReference type="ARBA" id="ARBA00022514"/>
    </source>
</evidence>
<protein>
    <submittedName>
        <fullName evidence="9">TNF superfamily member 13b</fullName>
    </submittedName>
</protein>
<accession>A0A8C5FTH7</accession>
<dbReference type="GO" id="GO:0005164">
    <property type="term" value="F:tumor necrosis factor receptor binding"/>
    <property type="evidence" value="ECO:0007669"/>
    <property type="project" value="InterPro"/>
</dbReference>
<dbReference type="InterPro" id="IPR008983">
    <property type="entry name" value="Tumour_necrosis_fac-like_dom"/>
</dbReference>
<dbReference type="Proteomes" id="UP000694546">
    <property type="component" value="Unassembled WGS sequence"/>
</dbReference>
<dbReference type="SUPFAM" id="SSF49842">
    <property type="entry name" value="TNF-like"/>
    <property type="match status" value="1"/>
</dbReference>
<dbReference type="PANTHER" id="PTHR15151:SF24">
    <property type="entry name" value="A PROLIFERATION-INDUCING LIGAND-LIKE PROTEIN-RELATED"/>
    <property type="match status" value="1"/>
</dbReference>
<dbReference type="GO" id="GO:0005615">
    <property type="term" value="C:extracellular space"/>
    <property type="evidence" value="ECO:0007669"/>
    <property type="project" value="UniProtKB-KW"/>
</dbReference>
<evidence type="ECO:0000256" key="7">
    <source>
        <dbReference type="SAM" id="MobiDB-lite"/>
    </source>
</evidence>
<sequence length="259" mass="28237">MGVKEGPGARGRASDRRPAWPMLLLLLLAAVTTSLSAVALSQLLALRADVDALRSELCRRREEQQEGAHTTQTLEQMGSRRGGPEQAGRSEAVAPGPRKRRGASGGPTADPVSQPCLQIMADSSKNMFQKEFAEVLHSAIPWQAGLRRGSALELVDNQIVVREEGFYFVYSQVYYVDRTFVMGHVVVRRKSTVVGDEPQEVVLFRCIQQMNASNAYNTCFTGGIVRLEVNDLLEVLIPLPVANISLGGANTFLGVMKLA</sequence>
<feature type="compositionally biased region" description="Polar residues" evidence="7">
    <location>
        <begin position="67"/>
        <end position="76"/>
    </location>
</feature>
<evidence type="ECO:0000313" key="10">
    <source>
        <dbReference type="Proteomes" id="UP000694546"/>
    </source>
</evidence>
<comment type="similarity">
    <text evidence="2">Belongs to the tumor necrosis factor family.</text>
</comment>
<dbReference type="GO" id="GO:0005125">
    <property type="term" value="F:cytokine activity"/>
    <property type="evidence" value="ECO:0007669"/>
    <property type="project" value="UniProtKB-KW"/>
</dbReference>
<keyword evidence="6" id="KW-0325">Glycoprotein</keyword>
<dbReference type="SMART" id="SM00207">
    <property type="entry name" value="TNF"/>
    <property type="match status" value="1"/>
</dbReference>
<evidence type="ECO:0000256" key="4">
    <source>
        <dbReference type="ARBA" id="ARBA00022525"/>
    </source>
</evidence>